<dbReference type="PANTHER" id="PTHR11566:SF223">
    <property type="entry name" value="PROTEIN 1C, PUTATIVE, EXPRESSED-RELATED"/>
    <property type="match status" value="1"/>
</dbReference>
<dbReference type="GO" id="GO:0003924">
    <property type="term" value="F:GTPase activity"/>
    <property type="evidence" value="ECO:0007669"/>
    <property type="project" value="InterPro"/>
</dbReference>
<evidence type="ECO:0000313" key="8">
    <source>
        <dbReference type="Proteomes" id="UP001314263"/>
    </source>
</evidence>
<dbReference type="PROSITE" id="PS51388">
    <property type="entry name" value="GED"/>
    <property type="match status" value="1"/>
</dbReference>
<dbReference type="InterPro" id="IPR020850">
    <property type="entry name" value="GED_dom"/>
</dbReference>
<organism evidence="7 8">
    <name type="scientific">Coccomyxa viridis</name>
    <dbReference type="NCBI Taxonomy" id="1274662"/>
    <lineage>
        <taxon>Eukaryota</taxon>
        <taxon>Viridiplantae</taxon>
        <taxon>Chlorophyta</taxon>
        <taxon>core chlorophytes</taxon>
        <taxon>Trebouxiophyceae</taxon>
        <taxon>Trebouxiophyceae incertae sedis</taxon>
        <taxon>Coccomyxaceae</taxon>
        <taxon>Coccomyxa</taxon>
    </lineage>
</organism>
<feature type="domain" description="Dynamin-type G" evidence="6">
    <location>
        <begin position="32"/>
        <end position="302"/>
    </location>
</feature>
<evidence type="ECO:0000256" key="2">
    <source>
        <dbReference type="ARBA" id="ARBA00023134"/>
    </source>
</evidence>
<dbReference type="Gene3D" id="1.20.120.1240">
    <property type="entry name" value="Dynamin, middle domain"/>
    <property type="match status" value="1"/>
</dbReference>
<accession>A0AAV1I6V5</accession>
<sequence>MDSVVQLVNRLQSAATLLGDNAASDKTLPSLWELLPSIVVIGGQSSGKSSVLEAVVGKDFLPRGTGIVTRRPLLLQLVRLEDASAQEYGEFLHNNRQKMTNFEAIRDEIEAETNRYLKGKGRAVAPEPIQLTVYSPMVPNLTLVDMPGLTKVPIDGQPKSIVRELEDMARSYIKGDNAIILAVTPANADLATSDALHLAREVDPSGERTIGVLTKLDIMDPGTDARDVLQGQAVRLKNGWIGIVNRGQADIIGKVPMTEARKKELDFFKGSRHYSDLKNVGTGFLSSKLSTHLINAIRKQLPVIQHSINDGIIGLDRELESLGGPAVVTRGAMVHLILQLCRAFEDAFGKMVDGGKGGGEQILHVFEKRLTDNIRKLDFDKILDPANVRRIVEEADGYQPHLIAPEMGYRRLLQECLVLFKGPSDVAVEEVHAILRHIVARTLESEECKGLAQYGQLKREIATCAAGALESMKEDARKMVLTMVEMERSYLTAEVFREILQQNGRSNENGEVIRTLSGRQVSDVNADERSSPTDKHTQKIAAHVSAYIHHVRTQLKQTIPKAIVHCLVLQAKKKLLDSLHAEVAESEDGKLKRMLIEDETTLKRREQCTHRLKLLRKAAEELSAASY</sequence>
<dbReference type="SMART" id="SM00053">
    <property type="entry name" value="DYNc"/>
    <property type="match status" value="1"/>
</dbReference>
<evidence type="ECO:0000256" key="1">
    <source>
        <dbReference type="ARBA" id="ARBA00022741"/>
    </source>
</evidence>
<dbReference type="GO" id="GO:0016020">
    <property type="term" value="C:membrane"/>
    <property type="evidence" value="ECO:0007669"/>
    <property type="project" value="TreeGrafter"/>
</dbReference>
<dbReference type="InterPro" id="IPR019762">
    <property type="entry name" value="Dynamin_GTPase_CS"/>
</dbReference>
<comment type="caution">
    <text evidence="7">The sequence shown here is derived from an EMBL/GenBank/DDBJ whole genome shotgun (WGS) entry which is preliminary data.</text>
</comment>
<dbReference type="GO" id="GO:0005874">
    <property type="term" value="C:microtubule"/>
    <property type="evidence" value="ECO:0007669"/>
    <property type="project" value="TreeGrafter"/>
</dbReference>
<keyword evidence="1 3" id="KW-0547">Nucleotide-binding</keyword>
<dbReference type="InterPro" id="IPR022812">
    <property type="entry name" value="Dynamin"/>
</dbReference>
<proteinExistence type="inferred from homology"/>
<dbReference type="Pfam" id="PF01031">
    <property type="entry name" value="Dynamin_M"/>
    <property type="match status" value="1"/>
</dbReference>
<keyword evidence="8" id="KW-1185">Reference proteome</keyword>
<evidence type="ECO:0000259" key="5">
    <source>
        <dbReference type="PROSITE" id="PS51388"/>
    </source>
</evidence>
<dbReference type="EMBL" id="CAUYUE010000006">
    <property type="protein sequence ID" value="CAK0781612.1"/>
    <property type="molecule type" value="Genomic_DNA"/>
</dbReference>
<dbReference type="Pfam" id="PF02212">
    <property type="entry name" value="GED"/>
    <property type="match status" value="1"/>
</dbReference>
<protein>
    <submittedName>
        <fullName evidence="7">Uncharacterized protein</fullName>
    </submittedName>
</protein>
<evidence type="ECO:0000256" key="3">
    <source>
        <dbReference type="RuleBase" id="RU003932"/>
    </source>
</evidence>
<feature type="domain" description="GED" evidence="5">
    <location>
        <begin position="537"/>
        <end position="627"/>
    </location>
</feature>
<dbReference type="PROSITE" id="PS00410">
    <property type="entry name" value="G_DYNAMIN_1"/>
    <property type="match status" value="1"/>
</dbReference>
<dbReference type="SUPFAM" id="SSF52540">
    <property type="entry name" value="P-loop containing nucleoside triphosphate hydrolases"/>
    <property type="match status" value="1"/>
</dbReference>
<name>A0AAV1I6V5_9CHLO</name>
<gene>
    <name evidence="7" type="ORF">CVIRNUC_005423</name>
</gene>
<dbReference type="InterPro" id="IPR027417">
    <property type="entry name" value="P-loop_NTPase"/>
</dbReference>
<evidence type="ECO:0000259" key="6">
    <source>
        <dbReference type="PROSITE" id="PS51718"/>
    </source>
</evidence>
<dbReference type="InterPro" id="IPR003130">
    <property type="entry name" value="GED"/>
</dbReference>
<reference evidence="7 8" key="1">
    <citation type="submission" date="2023-10" db="EMBL/GenBank/DDBJ databases">
        <authorList>
            <person name="Maclean D."/>
            <person name="Macfadyen A."/>
        </authorList>
    </citation>
    <scope>NUCLEOTIDE SEQUENCE [LARGE SCALE GENOMIC DNA]</scope>
</reference>
<evidence type="ECO:0000256" key="4">
    <source>
        <dbReference type="SAM" id="MobiDB-lite"/>
    </source>
</evidence>
<dbReference type="InterPro" id="IPR030381">
    <property type="entry name" value="G_DYNAMIN_dom"/>
</dbReference>
<keyword evidence="2 3" id="KW-0342">GTP-binding</keyword>
<comment type="similarity">
    <text evidence="3">Belongs to the TRAFAC class dynamin-like GTPase superfamily. Dynamin/Fzo/YdjA family.</text>
</comment>
<dbReference type="PANTHER" id="PTHR11566">
    <property type="entry name" value="DYNAMIN"/>
    <property type="match status" value="1"/>
</dbReference>
<dbReference type="PRINTS" id="PR00195">
    <property type="entry name" value="DYNAMIN"/>
</dbReference>
<dbReference type="GO" id="GO:0008017">
    <property type="term" value="F:microtubule binding"/>
    <property type="evidence" value="ECO:0007669"/>
    <property type="project" value="TreeGrafter"/>
</dbReference>
<dbReference type="Pfam" id="PF00350">
    <property type="entry name" value="Dynamin_N"/>
    <property type="match status" value="1"/>
</dbReference>
<dbReference type="InterPro" id="IPR000375">
    <property type="entry name" value="Dynamin_stalk"/>
</dbReference>
<feature type="compositionally biased region" description="Basic and acidic residues" evidence="4">
    <location>
        <begin position="526"/>
        <end position="537"/>
    </location>
</feature>
<dbReference type="AlphaFoldDB" id="A0AAV1I6V5"/>
<dbReference type="Gene3D" id="3.40.50.300">
    <property type="entry name" value="P-loop containing nucleotide triphosphate hydrolases"/>
    <property type="match status" value="1"/>
</dbReference>
<dbReference type="SMART" id="SM00302">
    <property type="entry name" value="GED"/>
    <property type="match status" value="1"/>
</dbReference>
<dbReference type="Proteomes" id="UP001314263">
    <property type="component" value="Unassembled WGS sequence"/>
</dbReference>
<feature type="region of interest" description="Disordered" evidence="4">
    <location>
        <begin position="510"/>
        <end position="537"/>
    </location>
</feature>
<dbReference type="GO" id="GO:0005737">
    <property type="term" value="C:cytoplasm"/>
    <property type="evidence" value="ECO:0007669"/>
    <property type="project" value="TreeGrafter"/>
</dbReference>
<dbReference type="InterPro" id="IPR045063">
    <property type="entry name" value="Dynamin_N"/>
</dbReference>
<dbReference type="GO" id="GO:0005525">
    <property type="term" value="F:GTP binding"/>
    <property type="evidence" value="ECO:0007669"/>
    <property type="project" value="UniProtKB-KW"/>
</dbReference>
<evidence type="ECO:0000313" key="7">
    <source>
        <dbReference type="EMBL" id="CAK0781612.1"/>
    </source>
</evidence>
<dbReference type="InterPro" id="IPR001401">
    <property type="entry name" value="Dynamin_GTPase"/>
</dbReference>
<dbReference type="CDD" id="cd08771">
    <property type="entry name" value="DLP_1"/>
    <property type="match status" value="1"/>
</dbReference>
<dbReference type="PROSITE" id="PS51718">
    <property type="entry name" value="G_DYNAMIN_2"/>
    <property type="match status" value="1"/>
</dbReference>